<organism evidence="1 2">
    <name type="scientific">Pinctada imbricata</name>
    <name type="common">Atlantic pearl-oyster</name>
    <name type="synonym">Pinctada martensii</name>
    <dbReference type="NCBI Taxonomy" id="66713"/>
    <lineage>
        <taxon>Eukaryota</taxon>
        <taxon>Metazoa</taxon>
        <taxon>Spiralia</taxon>
        <taxon>Lophotrochozoa</taxon>
        <taxon>Mollusca</taxon>
        <taxon>Bivalvia</taxon>
        <taxon>Autobranchia</taxon>
        <taxon>Pteriomorphia</taxon>
        <taxon>Pterioida</taxon>
        <taxon>Pterioidea</taxon>
        <taxon>Pteriidae</taxon>
        <taxon>Pinctada</taxon>
    </lineage>
</organism>
<keyword evidence="2" id="KW-1185">Reference proteome</keyword>
<gene>
    <name evidence="1" type="ORF">FSP39_008618</name>
</gene>
<dbReference type="EMBL" id="VSWD01000003">
    <property type="protein sequence ID" value="KAK3105922.1"/>
    <property type="molecule type" value="Genomic_DNA"/>
</dbReference>
<reference evidence="1" key="1">
    <citation type="submission" date="2019-08" db="EMBL/GenBank/DDBJ databases">
        <title>The improved chromosome-level genome for the pearl oyster Pinctada fucata martensii using PacBio sequencing and Hi-C.</title>
        <authorList>
            <person name="Zheng Z."/>
        </authorList>
    </citation>
    <scope>NUCLEOTIDE SEQUENCE</scope>
    <source>
        <strain evidence="1">ZZ-2019</strain>
        <tissue evidence="1">Adductor muscle</tissue>
    </source>
</reference>
<evidence type="ECO:0000313" key="1">
    <source>
        <dbReference type="EMBL" id="KAK3105922.1"/>
    </source>
</evidence>
<dbReference type="Proteomes" id="UP001186944">
    <property type="component" value="Unassembled WGS sequence"/>
</dbReference>
<accession>A0AA89C4R8</accession>
<comment type="caution">
    <text evidence="1">The sequence shown here is derived from an EMBL/GenBank/DDBJ whole genome shotgun (WGS) entry which is preliminary data.</text>
</comment>
<sequence>MKKSLFYRSVPGHPLDGRTLSGSDLEWKAGGWGVASAQRVDPRHEMPSGGGTRTDNIGVVYRRSEINSTAGESEGSSIRLIEPEYSTINVDQDYPGNLVSPIPVESNVPTAPPPSYDSAITRYNDVRTDSTSSNEFEDASSRIFSPDLSSNNHAEEYSVLQTASSVRNAPTDPLLPIYYNFFSHHSASPEPNAPNEHLMPTPYYAHTDYPTDRNVPNAPIEPPIRSYHDDFNTATDRHVLSESLDPPPPPYDIVVRRNAPFRNVNYTTVVIADSPPSYEEAV</sequence>
<protein>
    <submittedName>
        <fullName evidence="1">Uncharacterized protein</fullName>
    </submittedName>
</protein>
<proteinExistence type="predicted"/>
<evidence type="ECO:0000313" key="2">
    <source>
        <dbReference type="Proteomes" id="UP001186944"/>
    </source>
</evidence>
<dbReference type="AlphaFoldDB" id="A0AA89C4R8"/>
<name>A0AA89C4R8_PINIB</name>